<dbReference type="Proteomes" id="UP000886893">
    <property type="component" value="Unassembled WGS sequence"/>
</dbReference>
<protein>
    <submittedName>
        <fullName evidence="5">ATP-dependent Clp protease ATP-binding subunit</fullName>
    </submittedName>
</protein>
<dbReference type="InterPro" id="IPR027417">
    <property type="entry name" value="P-loop_NTPase"/>
</dbReference>
<evidence type="ECO:0000313" key="6">
    <source>
        <dbReference type="Proteomes" id="UP000886893"/>
    </source>
</evidence>
<keyword evidence="1" id="KW-0677">Repeat</keyword>
<name>A0A9D1G8I6_9FIRM</name>
<evidence type="ECO:0000256" key="2">
    <source>
        <dbReference type="ARBA" id="ARBA00022741"/>
    </source>
</evidence>
<keyword evidence="2" id="KW-0547">Nucleotide-binding</keyword>
<feature type="domain" description="AAA+ ATPase" evidence="4">
    <location>
        <begin position="128"/>
        <end position="301"/>
    </location>
</feature>
<sequence length="373" mass="42777">MTQTLQILQGIKSQFETFHHLTISDEILKKIVNYCDLYVCDRYFPDKAIDVLDIASVRAKNKKQMQLEEKNIIDVIEDLFKVKIEKGNKAQALKKSLNQILIGQNQAINTIIEQISYIEMGINDENRPLGVFLFVGPTGVGKTETAKQIALNYFGNKEKYIKLDMSEYSEPSSVTKLIGSPPGYVGYERQSLLVDHIRKNPHSVVVLDEVEKAHRDVLDIFLSVFDEGYFYESSKKRVDFKNTIIIMTSNLGFNEKMFHKNKIGYVDNQVTQDDIQSVVGNHFRPEFLNRIDCVVYFNLLDLNTCTQLAKDYLQEYAKKAHYEFSSLDELAKEIASQQEGKQYGARGLKRLAKKMLISKIKETEANKIKSKSV</sequence>
<dbReference type="PRINTS" id="PR00300">
    <property type="entry name" value="CLPPROTEASEA"/>
</dbReference>
<evidence type="ECO:0000256" key="1">
    <source>
        <dbReference type="ARBA" id="ARBA00022737"/>
    </source>
</evidence>
<dbReference type="InterPro" id="IPR041546">
    <property type="entry name" value="ClpA/ClpB_AAA_lid"/>
</dbReference>
<dbReference type="InterPro" id="IPR003593">
    <property type="entry name" value="AAA+_ATPase"/>
</dbReference>
<dbReference type="GO" id="GO:0016887">
    <property type="term" value="F:ATP hydrolysis activity"/>
    <property type="evidence" value="ECO:0007669"/>
    <property type="project" value="InterPro"/>
</dbReference>
<dbReference type="SMART" id="SM00382">
    <property type="entry name" value="AAA"/>
    <property type="match status" value="1"/>
</dbReference>
<dbReference type="PANTHER" id="PTHR11638:SF18">
    <property type="entry name" value="HEAT SHOCK PROTEIN 104"/>
    <property type="match status" value="1"/>
</dbReference>
<dbReference type="PANTHER" id="PTHR11638">
    <property type="entry name" value="ATP-DEPENDENT CLP PROTEASE"/>
    <property type="match status" value="1"/>
</dbReference>
<gene>
    <name evidence="5" type="ORF">IAD04_03130</name>
</gene>
<dbReference type="EMBL" id="DVKI01000099">
    <property type="protein sequence ID" value="HIT17360.1"/>
    <property type="molecule type" value="Genomic_DNA"/>
</dbReference>
<dbReference type="Pfam" id="PF17871">
    <property type="entry name" value="AAA_lid_9"/>
    <property type="match status" value="1"/>
</dbReference>
<dbReference type="InterPro" id="IPR050130">
    <property type="entry name" value="ClpA_ClpB"/>
</dbReference>
<evidence type="ECO:0000256" key="3">
    <source>
        <dbReference type="ARBA" id="ARBA00022840"/>
    </source>
</evidence>
<dbReference type="Gene3D" id="1.10.8.60">
    <property type="match status" value="1"/>
</dbReference>
<dbReference type="InterPro" id="IPR003959">
    <property type="entry name" value="ATPase_AAA_core"/>
</dbReference>
<dbReference type="GO" id="GO:0005524">
    <property type="term" value="F:ATP binding"/>
    <property type="evidence" value="ECO:0007669"/>
    <property type="project" value="UniProtKB-KW"/>
</dbReference>
<dbReference type="GO" id="GO:0005737">
    <property type="term" value="C:cytoplasm"/>
    <property type="evidence" value="ECO:0007669"/>
    <property type="project" value="TreeGrafter"/>
</dbReference>
<dbReference type="SUPFAM" id="SSF52540">
    <property type="entry name" value="P-loop containing nucleoside triphosphate hydrolases"/>
    <property type="match status" value="2"/>
</dbReference>
<dbReference type="CDD" id="cd19499">
    <property type="entry name" value="RecA-like_ClpB_Hsp104-like"/>
    <property type="match status" value="1"/>
</dbReference>
<evidence type="ECO:0000313" key="5">
    <source>
        <dbReference type="EMBL" id="HIT17360.1"/>
    </source>
</evidence>
<reference evidence="5" key="1">
    <citation type="submission" date="2020-10" db="EMBL/GenBank/DDBJ databases">
        <authorList>
            <person name="Gilroy R."/>
        </authorList>
    </citation>
    <scope>NUCLEOTIDE SEQUENCE</scope>
    <source>
        <strain evidence="5">14508</strain>
    </source>
</reference>
<proteinExistence type="predicted"/>
<accession>A0A9D1G8I6</accession>
<keyword evidence="5" id="KW-0645">Protease</keyword>
<reference evidence="5" key="2">
    <citation type="journal article" date="2021" name="PeerJ">
        <title>Extensive microbial diversity within the chicken gut microbiome revealed by metagenomics and culture.</title>
        <authorList>
            <person name="Gilroy R."/>
            <person name="Ravi A."/>
            <person name="Getino M."/>
            <person name="Pursley I."/>
            <person name="Horton D.L."/>
            <person name="Alikhan N.F."/>
            <person name="Baker D."/>
            <person name="Gharbi K."/>
            <person name="Hall N."/>
            <person name="Watson M."/>
            <person name="Adriaenssens E.M."/>
            <person name="Foster-Nyarko E."/>
            <person name="Jarju S."/>
            <person name="Secka A."/>
            <person name="Antonio M."/>
            <person name="Oren A."/>
            <person name="Chaudhuri R.R."/>
            <person name="La Ragione R."/>
            <person name="Hildebrand F."/>
            <person name="Pallen M.J."/>
        </authorList>
    </citation>
    <scope>NUCLEOTIDE SEQUENCE</scope>
    <source>
        <strain evidence="5">14508</strain>
    </source>
</reference>
<keyword evidence="5" id="KW-0378">Hydrolase</keyword>
<dbReference type="GO" id="GO:0008233">
    <property type="term" value="F:peptidase activity"/>
    <property type="evidence" value="ECO:0007669"/>
    <property type="project" value="UniProtKB-KW"/>
</dbReference>
<dbReference type="GO" id="GO:0006508">
    <property type="term" value="P:proteolysis"/>
    <property type="evidence" value="ECO:0007669"/>
    <property type="project" value="UniProtKB-KW"/>
</dbReference>
<keyword evidence="3 5" id="KW-0067">ATP-binding</keyword>
<dbReference type="InterPro" id="IPR001270">
    <property type="entry name" value="ClpA/B"/>
</dbReference>
<evidence type="ECO:0000259" key="4">
    <source>
        <dbReference type="SMART" id="SM00382"/>
    </source>
</evidence>
<dbReference type="GO" id="GO:0034605">
    <property type="term" value="P:cellular response to heat"/>
    <property type="evidence" value="ECO:0007669"/>
    <property type="project" value="TreeGrafter"/>
</dbReference>
<organism evidence="5 6">
    <name type="scientific">Candidatus Caccosoma faecigallinarum</name>
    <dbReference type="NCBI Taxonomy" id="2840720"/>
    <lineage>
        <taxon>Bacteria</taxon>
        <taxon>Bacillati</taxon>
        <taxon>Bacillota</taxon>
        <taxon>Bacillota incertae sedis</taxon>
        <taxon>Candidatus Caccosoma</taxon>
    </lineage>
</organism>
<dbReference type="Pfam" id="PF07724">
    <property type="entry name" value="AAA_2"/>
    <property type="match status" value="1"/>
</dbReference>
<comment type="caution">
    <text evidence="5">The sequence shown here is derived from an EMBL/GenBank/DDBJ whole genome shotgun (WGS) entry which is preliminary data.</text>
</comment>
<dbReference type="Gene3D" id="3.40.50.300">
    <property type="entry name" value="P-loop containing nucleotide triphosphate hydrolases"/>
    <property type="match status" value="1"/>
</dbReference>
<dbReference type="AlphaFoldDB" id="A0A9D1G8I6"/>